<dbReference type="InterPro" id="IPR003141">
    <property type="entry name" value="Pol/His_phosphatase_N"/>
</dbReference>
<dbReference type="CDD" id="cd06127">
    <property type="entry name" value="DEDDh"/>
    <property type="match status" value="1"/>
</dbReference>
<dbReference type="EMBL" id="CU179680">
    <property type="protein sequence ID" value="CAL58763.1"/>
    <property type="molecule type" value="Genomic_DNA"/>
</dbReference>
<dbReference type="NCBIfam" id="NF001688">
    <property type="entry name" value="PRK00448.1"/>
    <property type="match status" value="1"/>
</dbReference>
<dbReference type="InterPro" id="IPR013520">
    <property type="entry name" value="Ribonucl_H"/>
</dbReference>
<dbReference type="EC" id="2.7.7.7" evidence="11"/>
<dbReference type="InterPro" id="IPR036397">
    <property type="entry name" value="RNaseH_sf"/>
</dbReference>
<evidence type="ECO:0000256" key="8">
    <source>
        <dbReference type="ARBA" id="ARBA00022839"/>
    </source>
</evidence>
<keyword evidence="7 11" id="KW-0378">Hydrolase</keyword>
<dbReference type="Gene3D" id="3.20.20.140">
    <property type="entry name" value="Metal-dependent hydrolases"/>
    <property type="match status" value="2"/>
</dbReference>
<dbReference type="STRING" id="347257.MAG0650"/>
<organism evidence="14 15">
    <name type="scientific">Mycoplasmopsis agalactiae (strain NCTC 10123 / CIP 59.7 / PG2)</name>
    <name type="common">Mycoplasma agalactiae</name>
    <dbReference type="NCBI Taxonomy" id="347257"/>
    <lineage>
        <taxon>Bacteria</taxon>
        <taxon>Bacillati</taxon>
        <taxon>Mycoplasmatota</taxon>
        <taxon>Mycoplasmoidales</taxon>
        <taxon>Metamycoplasmataceae</taxon>
        <taxon>Mycoplasmopsis</taxon>
    </lineage>
</organism>
<keyword evidence="8 11" id="KW-0269">Exonuclease</keyword>
<dbReference type="InterPro" id="IPR040982">
    <property type="entry name" value="DNA_pol3_finger"/>
</dbReference>
<evidence type="ECO:0000259" key="13">
    <source>
        <dbReference type="SMART" id="SM00481"/>
    </source>
</evidence>
<dbReference type="InterPro" id="IPR012337">
    <property type="entry name" value="RNaseH-like_sf"/>
</dbReference>
<dbReference type="GO" id="GO:0008408">
    <property type="term" value="F:3'-5' exonuclease activity"/>
    <property type="evidence" value="ECO:0007669"/>
    <property type="project" value="UniProtKB-UniRule"/>
</dbReference>
<dbReference type="GeneID" id="93357833"/>
<evidence type="ECO:0000256" key="11">
    <source>
        <dbReference type="HAMAP-Rule" id="MF_00356"/>
    </source>
</evidence>
<evidence type="ECO:0000259" key="12">
    <source>
        <dbReference type="SMART" id="SM00479"/>
    </source>
</evidence>
<feature type="domain" description="Polymerase/histidinol phosphatase N-terminal" evidence="13">
    <location>
        <begin position="338"/>
        <end position="405"/>
    </location>
</feature>
<evidence type="ECO:0000313" key="14">
    <source>
        <dbReference type="EMBL" id="CAL58763.1"/>
    </source>
</evidence>
<protein>
    <recommendedName>
        <fullName evidence="11">DNA polymerase III PolC-type</fullName>
        <shortName evidence="11">PolIII</shortName>
        <ecNumber evidence="11">2.7.7.7</ecNumber>
    </recommendedName>
</protein>
<keyword evidence="3 11" id="KW-0808">Transferase</keyword>
<accession>A5IXK4</accession>
<evidence type="ECO:0000313" key="15">
    <source>
        <dbReference type="Proteomes" id="UP000007065"/>
    </source>
</evidence>
<dbReference type="KEGG" id="maa:MAG0650"/>
<dbReference type="Gene3D" id="1.10.150.870">
    <property type="match status" value="1"/>
</dbReference>
<feature type="domain" description="Exonuclease" evidence="12">
    <location>
        <begin position="424"/>
        <end position="594"/>
    </location>
</feature>
<evidence type="ECO:0000256" key="5">
    <source>
        <dbReference type="ARBA" id="ARBA00022705"/>
    </source>
</evidence>
<dbReference type="SMART" id="SM00481">
    <property type="entry name" value="POLIIIAc"/>
    <property type="match status" value="1"/>
</dbReference>
<dbReference type="Pfam" id="PF07733">
    <property type="entry name" value="DNA_pol3_alpha"/>
    <property type="match status" value="2"/>
</dbReference>
<dbReference type="FunFam" id="3.30.420.10:FF:000045">
    <property type="entry name" value="3'-5' exonuclease DinG"/>
    <property type="match status" value="1"/>
</dbReference>
<dbReference type="GO" id="GO:0003887">
    <property type="term" value="F:DNA-directed DNA polymerase activity"/>
    <property type="evidence" value="ECO:0007669"/>
    <property type="project" value="UniProtKB-UniRule"/>
</dbReference>
<keyword evidence="2 11" id="KW-0963">Cytoplasm</keyword>
<dbReference type="NCBIfam" id="TIGR00573">
    <property type="entry name" value="dnaq"/>
    <property type="match status" value="1"/>
</dbReference>
<dbReference type="InterPro" id="IPR004805">
    <property type="entry name" value="DnaE2/DnaE/PolC"/>
</dbReference>
<name>A5IXK4_MYCAP</name>
<dbReference type="HAMAP" id="MF_00356">
    <property type="entry name" value="DNApol_PolC"/>
    <property type="match status" value="1"/>
</dbReference>
<comment type="subcellular location">
    <subcellularLocation>
        <location evidence="11">Cytoplasm</location>
    </subcellularLocation>
</comment>
<dbReference type="InterPro" id="IPR004013">
    <property type="entry name" value="PHP_dom"/>
</dbReference>
<dbReference type="Pfam" id="PF17657">
    <property type="entry name" value="DNA_pol3_finger"/>
    <property type="match status" value="1"/>
</dbReference>
<evidence type="ECO:0000256" key="1">
    <source>
        <dbReference type="ARBA" id="ARBA00003452"/>
    </source>
</evidence>
<evidence type="ECO:0000256" key="9">
    <source>
        <dbReference type="ARBA" id="ARBA00022932"/>
    </source>
</evidence>
<keyword evidence="15" id="KW-1185">Reference proteome</keyword>
<keyword evidence="6 11" id="KW-0540">Nuclease</keyword>
<dbReference type="Pfam" id="PF14579">
    <property type="entry name" value="HHH_6"/>
    <property type="match status" value="1"/>
</dbReference>
<dbReference type="Gene3D" id="6.10.140.1510">
    <property type="match status" value="1"/>
</dbReference>
<gene>
    <name evidence="11 14" type="primary">polC</name>
    <name evidence="14" type="ordered locus">MAG0650</name>
</gene>
<keyword evidence="4 11" id="KW-0548">Nucleotidyltransferase</keyword>
<dbReference type="GO" id="GO:0003677">
    <property type="term" value="F:DNA binding"/>
    <property type="evidence" value="ECO:0007669"/>
    <property type="project" value="UniProtKB-UniRule"/>
</dbReference>
<comment type="function">
    <text evidence="1 11">Required for replicative DNA synthesis. This DNA polymerase also exhibits 3' to 5' exonuclease activity.</text>
</comment>
<evidence type="ECO:0000256" key="6">
    <source>
        <dbReference type="ARBA" id="ARBA00022722"/>
    </source>
</evidence>
<dbReference type="SUPFAM" id="SSF53098">
    <property type="entry name" value="Ribonuclease H-like"/>
    <property type="match status" value="1"/>
</dbReference>
<dbReference type="Proteomes" id="UP000007065">
    <property type="component" value="Chromosome"/>
</dbReference>
<dbReference type="RefSeq" id="WP_011949246.1">
    <property type="nucleotide sequence ID" value="NC_009497.1"/>
</dbReference>
<dbReference type="InterPro" id="IPR006054">
    <property type="entry name" value="DnaQ"/>
</dbReference>
<dbReference type="PANTHER" id="PTHR32294:SF5">
    <property type="entry name" value="DNA POLYMERASE III POLC-TYPE"/>
    <property type="match status" value="1"/>
</dbReference>
<evidence type="ECO:0000256" key="4">
    <source>
        <dbReference type="ARBA" id="ARBA00022695"/>
    </source>
</evidence>
<dbReference type="InterPro" id="IPR029460">
    <property type="entry name" value="DNAPol_HHH"/>
</dbReference>
<evidence type="ECO:0000256" key="3">
    <source>
        <dbReference type="ARBA" id="ARBA00022679"/>
    </source>
</evidence>
<proteinExistence type="inferred from homology"/>
<dbReference type="Pfam" id="PF00929">
    <property type="entry name" value="RNase_T"/>
    <property type="match status" value="1"/>
</dbReference>
<keyword evidence="9 11" id="KW-0239">DNA-directed DNA polymerase</keyword>
<dbReference type="InterPro" id="IPR011708">
    <property type="entry name" value="DNA_pol3_alpha_NTPase_dom"/>
</dbReference>
<dbReference type="Pfam" id="PF02811">
    <property type="entry name" value="PHP"/>
    <property type="match status" value="1"/>
</dbReference>
<dbReference type="GO" id="GO:0005737">
    <property type="term" value="C:cytoplasm"/>
    <property type="evidence" value="ECO:0007669"/>
    <property type="project" value="UniProtKB-SubCell"/>
</dbReference>
<reference evidence="15" key="1">
    <citation type="journal article" date="2007" name="PLoS Genet.">
        <title>Being pathogenic, plastic, and sexual while living with a nearly minimal bacterial genome.</title>
        <authorList>
            <person name="Sirand-Pugnet P."/>
            <person name="Lartigue C."/>
            <person name="Marenda M."/>
            <person name="Jacob D."/>
            <person name="Barre A."/>
            <person name="Barbe V."/>
            <person name="Schenowitz C."/>
            <person name="Mangenot S."/>
            <person name="Couloux A."/>
            <person name="Segurens B."/>
            <person name="de Daruvar A."/>
            <person name="Blanchard A."/>
            <person name="Citti C."/>
        </authorList>
    </citation>
    <scope>NUCLEOTIDE SEQUENCE [LARGE SCALE GENOMIC DNA]</scope>
    <source>
        <strain evidence="15">PG2</strain>
    </source>
</reference>
<keyword evidence="5 11" id="KW-0235">DNA replication</keyword>
<comment type="catalytic activity">
    <reaction evidence="10 11">
        <text>DNA(n) + a 2'-deoxyribonucleoside 5'-triphosphate = DNA(n+1) + diphosphate</text>
        <dbReference type="Rhea" id="RHEA:22508"/>
        <dbReference type="Rhea" id="RHEA-COMP:17339"/>
        <dbReference type="Rhea" id="RHEA-COMP:17340"/>
        <dbReference type="ChEBI" id="CHEBI:33019"/>
        <dbReference type="ChEBI" id="CHEBI:61560"/>
        <dbReference type="ChEBI" id="CHEBI:173112"/>
        <dbReference type="EC" id="2.7.7.7"/>
    </reaction>
</comment>
<dbReference type="Gene3D" id="3.30.1900.20">
    <property type="match status" value="1"/>
</dbReference>
<dbReference type="PANTHER" id="PTHR32294">
    <property type="entry name" value="DNA POLYMERASE III SUBUNIT ALPHA"/>
    <property type="match status" value="1"/>
</dbReference>
<evidence type="ECO:0000256" key="7">
    <source>
        <dbReference type="ARBA" id="ARBA00022801"/>
    </source>
</evidence>
<dbReference type="HOGENOM" id="CLU_003297_2_0_14"/>
<dbReference type="InterPro" id="IPR006308">
    <property type="entry name" value="Pol_III_a_PolC-type_gram_pos"/>
</dbReference>
<dbReference type="NCBIfam" id="TIGR01405">
    <property type="entry name" value="polC_Gram_pos"/>
    <property type="match status" value="1"/>
</dbReference>
<dbReference type="SMART" id="SM00479">
    <property type="entry name" value="EXOIII"/>
    <property type="match status" value="1"/>
</dbReference>
<dbReference type="GO" id="GO:0006261">
    <property type="term" value="P:DNA-templated DNA replication"/>
    <property type="evidence" value="ECO:0007669"/>
    <property type="project" value="UniProtKB-UniRule"/>
</dbReference>
<dbReference type="Gene3D" id="1.10.150.700">
    <property type="entry name" value="PolC, middle finger domain"/>
    <property type="match status" value="1"/>
</dbReference>
<evidence type="ECO:0000256" key="10">
    <source>
        <dbReference type="ARBA" id="ARBA00049244"/>
    </source>
</evidence>
<evidence type="ECO:0000256" key="2">
    <source>
        <dbReference type="ARBA" id="ARBA00022490"/>
    </source>
</evidence>
<dbReference type="InterPro" id="IPR044923">
    <property type="entry name" value="PolC_middle_finger_sf"/>
</dbReference>
<sequence>MSSVGYKRFEAFCKANNIEINSELQGTELVLFNQKYDDNSNEKLKIEFRFKNPISYETIKKIKSFIRLNKDRLDVSFVVSNDSYNKNSILQYVYQIIDKTRFKTLNQINWENKFYVDDNHTGHFENIDRDFENQYGILLSKLLNKLKEYGFVLLNFSYDYIQSSPESYSKSEEAAKQNEKIKQELLKKMIELDSSSDKYDSYNSNPLKVKRNFNKSYTTYSIKDLATAPNRINVEFVGLLFASKKSFSKNKKLTIQFKVSDFQSAVNCTWFLDTDWLSNEQKNLINPDNQSWVKVKGSIPSAEKIKGNNFFIYVDSLELTDSPLNIKEDIVSEDRKRVEFHISTKMNTMDGLFNADDFVERAKRWKMPAVGIMDTDGAQGYPKLFNKAKKAGIKAIYGTAFTTINKANEAILGNVPNGNFKDYSYVSFDIETTGLSPKFHEIIEFGAVDINQDLKVGEVTQFFIKPQAKIGAFTTELTGITQQMLDSEGLSIKDGLQRIYDCLDGKVAIAHNAKFDFNFLKEQFRLNNVPFPNVTVIDTLIASRIGFPNYKRHKLEDVTSRLGVVYDPNVAHRGDYDAKVLANVWVNIISELNSKNIFTFEDLGNFTSNDLYAKMHGYEVSTIALNNKGLKKQFELITDCLTKKFINGPITFKEDFVNLDRSDVLVGSGTLKGLLIDKYFYSSHDDFIKELKHYDFIEIPAPQCFEHWIKYGFITTKQLHDGLSEIISEAKKHSKICIATADVKYLDPWDKEIFMSLVYAKGIKNARHYLFDYKKAEEGKLVIPNQRFLTTDEMLEQFAFLNDKKLAEEIVIDNTQKIANMAENIEVIKTGLFTPEFDDSKKKLHDLVYKNAHAKYGENLPELIQKRIDSELNPIIKYGFDVIYWISYKLVKLSIDQGFIVGSRGSIGSSFVASLIGISEVNPLVPHYCCPKCKHFEIANVSGITSGYDLPDKTCPQCHTKIKGDGQSIPFETFLGFNADKVPDIDLNFTGEFQGVVHEEILKLFGESHTFRAGTISKVAEKTAFGYVKSYAEQTRQNIPQIFVEFLANRIKDVKRTTGQHPGGIIIIPKQFDIFDFTPINYPANDQSSSWLTTHFDYKAIHDNVLKFDILGHDNPTSIKLLEQYTGINIYDVPKNDESVIKLFSSTEPMGIKPDQISNEKTGAIGLPEFGTSFVRQMLNDIKPKTVADLISISGLSHGTNVWINNADELVLEKGRKLNEVVCCRDDIMPMLIAKGIEPLMSFTLMEKVRKGKGLSNEEVGLLEKHNVPDWLIKSMQKIEYLFPKAHATAYVTMALWIAWFKLYEPLAFYASYFTAHSKADDIENMIDKPNGIKVSKRLYELKKTEDRSNKENDLIGVFEVAEELYARGFYISNVDIDKSQAEKWLIDKERGCLIPPFSTIESLGSVKANDIVNARAEKAFLSKEDFKIRTGVSKTVFDTMNRMKILDSLNDSDQLTLF</sequence>
<dbReference type="Gene3D" id="3.30.420.10">
    <property type="entry name" value="Ribonuclease H-like superfamily/Ribonuclease H"/>
    <property type="match status" value="1"/>
</dbReference>
<comment type="similarity">
    <text evidence="11">Belongs to the DNA polymerase type-C family. PolC subfamily.</text>
</comment>